<dbReference type="Pfam" id="PF11013">
    <property type="entry name" value="DUF2851"/>
    <property type="match status" value="1"/>
</dbReference>
<evidence type="ECO:0000313" key="2">
    <source>
        <dbReference type="Proteomes" id="UP001589654"/>
    </source>
</evidence>
<organism evidence="1 2">
    <name type="scientific">Echinicola jeungdonensis</name>
    <dbReference type="NCBI Taxonomy" id="709343"/>
    <lineage>
        <taxon>Bacteria</taxon>
        <taxon>Pseudomonadati</taxon>
        <taxon>Bacteroidota</taxon>
        <taxon>Cytophagia</taxon>
        <taxon>Cytophagales</taxon>
        <taxon>Cyclobacteriaceae</taxon>
        <taxon>Echinicola</taxon>
    </lineage>
</organism>
<reference evidence="1 2" key="1">
    <citation type="submission" date="2024-09" db="EMBL/GenBank/DDBJ databases">
        <authorList>
            <person name="Sun Q."/>
            <person name="Mori K."/>
        </authorList>
    </citation>
    <scope>NUCLEOTIDE SEQUENCE [LARGE SCALE GENOMIC DNA]</scope>
    <source>
        <strain evidence="1 2">CECT 7682</strain>
    </source>
</reference>
<sequence length="431" mass="50764">MNFQESFVQSVWKFQYFNRQNLATTDGQPLSIRKIGFHNFHEGPDFSESEVQIGNLKYHGNVEVHIKSSDWIAHKHEQDPKFETVILHVVWEHDLEIDRSDGTQIPTLELKGKVFLDVLRNYQRLIQSPHVILCEDSLLEIPEIIKFSMLEKSLVERLQEKCQLIEKQLELTGGDWEEVAYRWLFYSFGFKVNSGPMLELARSLPYNLLKKHAHQPAVLEALLLGQAGFLKESKKDDYSRFLQKEFEFYQQKYGLHSRDLRAEWKFMRVRPANYPTIRIAQLAALLAQRPNLISILMHEIKSLKDLQIVFSISASPYWEYHFRPGYKSRKRQSRNLTKNTIQLLAINFVIPLWYAYGQYIDDSLWKERCFDFLQLIPAESNHIIFDYEKSGWKAGNAFDTQGMIGLHHHYCQPKKCLDCKVGQQLLRPQRK</sequence>
<evidence type="ECO:0000313" key="1">
    <source>
        <dbReference type="EMBL" id="MFB9211334.1"/>
    </source>
</evidence>
<gene>
    <name evidence="1" type="ORF">ACFFUR_05905</name>
</gene>
<keyword evidence="2" id="KW-1185">Reference proteome</keyword>
<accession>A0ABV5J5V1</accession>
<comment type="caution">
    <text evidence="1">The sequence shown here is derived from an EMBL/GenBank/DDBJ whole genome shotgun (WGS) entry which is preliminary data.</text>
</comment>
<protein>
    <submittedName>
        <fullName evidence="1">DUF2851 family protein</fullName>
    </submittedName>
</protein>
<dbReference type="InterPro" id="IPR021272">
    <property type="entry name" value="DUF2851"/>
</dbReference>
<proteinExistence type="predicted"/>
<name>A0ABV5J5V1_9BACT</name>
<dbReference type="RefSeq" id="WP_290248017.1">
    <property type="nucleotide sequence ID" value="NZ_JAUFQT010000001.1"/>
</dbReference>
<dbReference type="EMBL" id="JBHMEW010000047">
    <property type="protein sequence ID" value="MFB9211334.1"/>
    <property type="molecule type" value="Genomic_DNA"/>
</dbReference>
<dbReference type="Proteomes" id="UP001589654">
    <property type="component" value="Unassembled WGS sequence"/>
</dbReference>